<reference evidence="2" key="1">
    <citation type="submission" date="2022-10" db="EMBL/GenBank/DDBJ databases">
        <authorList>
            <person name="Chen Y."/>
            <person name="Dougan E. K."/>
            <person name="Chan C."/>
            <person name="Rhodes N."/>
            <person name="Thang M."/>
        </authorList>
    </citation>
    <scope>NUCLEOTIDE SEQUENCE</scope>
</reference>
<evidence type="ECO:0000313" key="4">
    <source>
        <dbReference type="Proteomes" id="UP001152797"/>
    </source>
</evidence>
<feature type="region of interest" description="Disordered" evidence="1">
    <location>
        <begin position="134"/>
        <end position="234"/>
    </location>
</feature>
<gene>
    <name evidence="2" type="ORF">C1SCF055_LOCUS30229</name>
</gene>
<feature type="compositionally biased region" description="Basic and acidic residues" evidence="1">
    <location>
        <begin position="223"/>
        <end position="234"/>
    </location>
</feature>
<feature type="region of interest" description="Disordered" evidence="1">
    <location>
        <begin position="342"/>
        <end position="377"/>
    </location>
</feature>
<name>A0A9P1D630_9DINO</name>
<sequence length="626" mass="69727">MRVQHHLQAAKEARLEKSHTPEELKTPPPKLSMRSPGSTPPPPPVPKSDAPQVGSGEKEKEVPDTSPESVSSESPVCCSQREYFGRKGQSWWGPGHHDYPAESWFWDPYKNRYVVTQGDRCWFEYPEEWGQSWWDRSCSDQDPSDFEECLKQLDESPKDTNTPPGGDDDNVRDALVTRKPTVYSPESPMEVEPGLNEEASEGPAGEPDHETETPGDSARSKPGKSEAWRLDKKGNPISPEALYMRFYRRLRSPKENIPEEVMQKKVDAETSANGKAKMHELYTLWLSCKGIWAECSLVIKATKSKSQDAVETYDFLVKKDLIKELGDETLAKDLMDRHVQAEAKLNPKQKGVPKPKKEKKEKTSKQKLEQANNAANRHLTESIELSTKLNSAGPELVSDAYKAALQKDLQHSSSELQSAKGNAVKSLAQEDDADHLAHFTALGKAIDAFKKLAVAVKAHIKPKAAAKKAVRRPPKNFAVDIGLVMPLDLLLHLQDLRPTCVMDKLGISVTLYPILKRAELSQALGAMLQQWPGEANAAFAVWFCRVAAIDRGVSLLPYARTGSATSMAPNMEERVLKRSLLKVVTACHAEIMGLGTWERGFWECLGNGKNSWDTQSGMDRTSLQTR</sequence>
<evidence type="ECO:0000313" key="3">
    <source>
        <dbReference type="EMBL" id="CAL4791756.1"/>
    </source>
</evidence>
<keyword evidence="4" id="KW-1185">Reference proteome</keyword>
<protein>
    <submittedName>
        <fullName evidence="2">Uncharacterized protein</fullName>
    </submittedName>
</protein>
<feature type="compositionally biased region" description="Basic and acidic residues" evidence="1">
    <location>
        <begin position="9"/>
        <end position="25"/>
    </location>
</feature>
<feature type="region of interest" description="Disordered" evidence="1">
    <location>
        <begin position="1"/>
        <end position="78"/>
    </location>
</feature>
<organism evidence="2">
    <name type="scientific">Cladocopium goreaui</name>
    <dbReference type="NCBI Taxonomy" id="2562237"/>
    <lineage>
        <taxon>Eukaryota</taxon>
        <taxon>Sar</taxon>
        <taxon>Alveolata</taxon>
        <taxon>Dinophyceae</taxon>
        <taxon>Suessiales</taxon>
        <taxon>Symbiodiniaceae</taxon>
        <taxon>Cladocopium</taxon>
    </lineage>
</organism>
<dbReference type="EMBL" id="CAMXCT010003435">
    <property type="protein sequence ID" value="CAI4004444.1"/>
    <property type="molecule type" value="Genomic_DNA"/>
</dbReference>
<dbReference type="Proteomes" id="UP001152797">
    <property type="component" value="Unassembled WGS sequence"/>
</dbReference>
<reference evidence="3 4" key="2">
    <citation type="submission" date="2024-05" db="EMBL/GenBank/DDBJ databases">
        <authorList>
            <person name="Chen Y."/>
            <person name="Shah S."/>
            <person name="Dougan E. K."/>
            <person name="Thang M."/>
            <person name="Chan C."/>
        </authorList>
    </citation>
    <scope>NUCLEOTIDE SEQUENCE [LARGE SCALE GENOMIC DNA]</scope>
</reference>
<feature type="compositionally biased region" description="Basic and acidic residues" evidence="1">
    <location>
        <begin position="358"/>
        <end position="368"/>
    </location>
</feature>
<comment type="caution">
    <text evidence="2">The sequence shown here is derived from an EMBL/GenBank/DDBJ whole genome shotgun (WGS) entry which is preliminary data.</text>
</comment>
<dbReference type="EMBL" id="CAMXCT030003435">
    <property type="protein sequence ID" value="CAL4791756.1"/>
    <property type="molecule type" value="Genomic_DNA"/>
</dbReference>
<feature type="compositionally biased region" description="Low complexity" evidence="1">
    <location>
        <begin position="66"/>
        <end position="78"/>
    </location>
</feature>
<proteinExistence type="predicted"/>
<feature type="compositionally biased region" description="Basic and acidic residues" evidence="1">
    <location>
        <begin position="148"/>
        <end position="158"/>
    </location>
</feature>
<evidence type="ECO:0000313" key="2">
    <source>
        <dbReference type="EMBL" id="CAI4004444.1"/>
    </source>
</evidence>
<dbReference type="EMBL" id="CAMXCT020003435">
    <property type="protein sequence ID" value="CAL1157819.1"/>
    <property type="molecule type" value="Genomic_DNA"/>
</dbReference>
<accession>A0A9P1D630</accession>
<dbReference type="AlphaFoldDB" id="A0A9P1D630"/>
<evidence type="ECO:0000256" key="1">
    <source>
        <dbReference type="SAM" id="MobiDB-lite"/>
    </source>
</evidence>